<dbReference type="Gene3D" id="3.30.40.10">
    <property type="entry name" value="Zinc/RING finger domain, C3HC4 (zinc finger)"/>
    <property type="match status" value="1"/>
</dbReference>
<dbReference type="KEGG" id="frc:KX01_286"/>
<dbReference type="RefSeq" id="WP_071663299.1">
    <property type="nucleotide sequence ID" value="NZ_CP009654.1"/>
</dbReference>
<dbReference type="SUPFAM" id="SSF57850">
    <property type="entry name" value="RING/U-box"/>
    <property type="match status" value="1"/>
</dbReference>
<evidence type="ECO:0000313" key="6">
    <source>
        <dbReference type="Proteomes" id="UP000182521"/>
    </source>
</evidence>
<sequence>MECPICQTEIDNKTDLSCKHSFCNSCIREWSKNCKTCPICRKIFSASEIIKIDPEELKKAIIESCTAYIVHSSQNSGFSFFGYHGSRGIKKVSRLMELLKNDASSDLFTIKEFLGRFFRNQIRDTNGHLIGGSINRNKDSYISFLLNSLARREYLIILFDRKNFTDSSGEKASDITIKYHNFRDDPELDHESDYREIREYLSRDLCIIEMQAW</sequence>
<dbReference type="InterPro" id="IPR017907">
    <property type="entry name" value="Znf_RING_CS"/>
</dbReference>
<dbReference type="Proteomes" id="UP000182521">
    <property type="component" value="Chromosome"/>
</dbReference>
<dbReference type="PANTHER" id="PTHR12109">
    <property type="entry name" value="RING FINGER PROTEIN 141-RELATED"/>
    <property type="match status" value="1"/>
</dbReference>
<keyword evidence="6" id="KW-1185">Reference proteome</keyword>
<dbReference type="InterPro" id="IPR013083">
    <property type="entry name" value="Znf_RING/FYVE/PHD"/>
</dbReference>
<name>A0A1J0KUB4_9GAMM</name>
<keyword evidence="2" id="KW-0863">Zinc-finger</keyword>
<dbReference type="EMBL" id="CP009654">
    <property type="protein sequence ID" value="APC97238.1"/>
    <property type="molecule type" value="Genomic_DNA"/>
</dbReference>
<evidence type="ECO:0000256" key="3">
    <source>
        <dbReference type="ARBA" id="ARBA00022833"/>
    </source>
</evidence>
<keyword evidence="1" id="KW-0479">Metal-binding</keyword>
<dbReference type="PROSITE" id="PS00518">
    <property type="entry name" value="ZF_RING_1"/>
    <property type="match status" value="1"/>
</dbReference>
<dbReference type="InterPro" id="IPR047126">
    <property type="entry name" value="RNF141-like"/>
</dbReference>
<evidence type="ECO:0000256" key="1">
    <source>
        <dbReference type="ARBA" id="ARBA00022723"/>
    </source>
</evidence>
<dbReference type="GO" id="GO:0008270">
    <property type="term" value="F:zinc ion binding"/>
    <property type="evidence" value="ECO:0007669"/>
    <property type="project" value="UniProtKB-KW"/>
</dbReference>
<dbReference type="InterPro" id="IPR001841">
    <property type="entry name" value="Znf_RING"/>
</dbReference>
<proteinExistence type="predicted"/>
<dbReference type="Pfam" id="PF13639">
    <property type="entry name" value="zf-RING_2"/>
    <property type="match status" value="1"/>
</dbReference>
<feature type="domain" description="RING-type" evidence="4">
    <location>
        <begin position="3"/>
        <end position="41"/>
    </location>
</feature>
<accession>A0A1J0KUB4</accession>
<evidence type="ECO:0000313" key="5">
    <source>
        <dbReference type="EMBL" id="APC97238.1"/>
    </source>
</evidence>
<reference evidence="6" key="1">
    <citation type="submission" date="2014-10" db="EMBL/GenBank/DDBJ databases">
        <authorList>
            <person name="Kuske C.R."/>
            <person name="Challacombe J.F."/>
            <person name="Daligault H.E."/>
            <person name="Davenport K.W."/>
            <person name="Johnson S.L."/>
            <person name="Siddaramappa S."/>
            <person name="Petersen J.M."/>
        </authorList>
    </citation>
    <scope>NUCLEOTIDE SEQUENCE [LARGE SCALE GENOMIC DNA]</scope>
    <source>
        <strain evidence="6">CA97-1460</strain>
    </source>
</reference>
<dbReference type="SMART" id="SM00184">
    <property type="entry name" value="RING"/>
    <property type="match status" value="1"/>
</dbReference>
<dbReference type="OrthoDB" id="9911990at2"/>
<keyword evidence="3" id="KW-0862">Zinc</keyword>
<gene>
    <name evidence="5" type="ORF">KX01_286</name>
</gene>
<organism evidence="5 6">
    <name type="scientific">Francisella frigiditurris</name>
    <dbReference type="NCBI Taxonomy" id="1542390"/>
    <lineage>
        <taxon>Bacteria</taxon>
        <taxon>Pseudomonadati</taxon>
        <taxon>Pseudomonadota</taxon>
        <taxon>Gammaproteobacteria</taxon>
        <taxon>Thiotrichales</taxon>
        <taxon>Francisellaceae</taxon>
        <taxon>Francisella</taxon>
    </lineage>
</organism>
<dbReference type="STRING" id="1542390.KX01_286"/>
<evidence type="ECO:0000259" key="4">
    <source>
        <dbReference type="PROSITE" id="PS50089"/>
    </source>
</evidence>
<protein>
    <submittedName>
        <fullName evidence="5">Zinc finger, C3HC4 type family protein</fullName>
    </submittedName>
</protein>
<dbReference type="PROSITE" id="PS50089">
    <property type="entry name" value="ZF_RING_2"/>
    <property type="match status" value="1"/>
</dbReference>
<dbReference type="AlphaFoldDB" id="A0A1J0KUB4"/>
<evidence type="ECO:0000256" key="2">
    <source>
        <dbReference type="ARBA" id="ARBA00022771"/>
    </source>
</evidence>